<accession>A0AAF0TAH1</accession>
<dbReference type="PANTHER" id="PTHR48044">
    <property type="entry name" value="GLYCOSYLTRANSFERASE"/>
    <property type="match status" value="1"/>
</dbReference>
<sequence length="110" mass="12982">MREIAQGLEPCNINFIWIIKFPVGDKTSIEETLPQDYLDRVRRRGLVVEGWASHARIFAHCGFSVMEKDGERRKKLRTMGDKIKIRADEEIDRVMAKLCEKRRQQQQHTK</sequence>
<name>A0AAF0TAH1_SOLVR</name>
<dbReference type="GO" id="GO:0008194">
    <property type="term" value="F:UDP-glycosyltransferase activity"/>
    <property type="evidence" value="ECO:0007669"/>
    <property type="project" value="UniProtKB-ARBA"/>
</dbReference>
<dbReference type="PANTHER" id="PTHR48044:SF29">
    <property type="entry name" value="GLYCOSYLTRANSFERASE"/>
    <property type="match status" value="1"/>
</dbReference>
<reference evidence="1" key="1">
    <citation type="submission" date="2023-08" db="EMBL/GenBank/DDBJ databases">
        <title>A de novo genome assembly of Solanum verrucosum Schlechtendal, a Mexican diploid species geographically isolated from the other diploid A-genome species in potato relatives.</title>
        <authorList>
            <person name="Hosaka K."/>
        </authorList>
    </citation>
    <scope>NUCLEOTIDE SEQUENCE</scope>
    <source>
        <tissue evidence="1">Young leaves</tissue>
    </source>
</reference>
<dbReference type="GO" id="GO:1901135">
    <property type="term" value="P:carbohydrate derivative metabolic process"/>
    <property type="evidence" value="ECO:0007669"/>
    <property type="project" value="UniProtKB-ARBA"/>
</dbReference>
<dbReference type="Gene3D" id="3.40.50.2000">
    <property type="entry name" value="Glycogen Phosphorylase B"/>
    <property type="match status" value="1"/>
</dbReference>
<dbReference type="Proteomes" id="UP001234989">
    <property type="component" value="Chromosome 1"/>
</dbReference>
<evidence type="ECO:0000313" key="1">
    <source>
        <dbReference type="EMBL" id="WMV10163.1"/>
    </source>
</evidence>
<protein>
    <submittedName>
        <fullName evidence="1">Uncharacterized protein</fullName>
    </submittedName>
</protein>
<gene>
    <name evidence="1" type="ORF">MTR67_003548</name>
</gene>
<dbReference type="SUPFAM" id="SSF53756">
    <property type="entry name" value="UDP-Glycosyltransferase/glycogen phosphorylase"/>
    <property type="match status" value="1"/>
</dbReference>
<proteinExistence type="predicted"/>
<keyword evidence="2" id="KW-1185">Reference proteome</keyword>
<dbReference type="AlphaFoldDB" id="A0AAF0TAH1"/>
<evidence type="ECO:0000313" key="2">
    <source>
        <dbReference type="Proteomes" id="UP001234989"/>
    </source>
</evidence>
<organism evidence="1 2">
    <name type="scientific">Solanum verrucosum</name>
    <dbReference type="NCBI Taxonomy" id="315347"/>
    <lineage>
        <taxon>Eukaryota</taxon>
        <taxon>Viridiplantae</taxon>
        <taxon>Streptophyta</taxon>
        <taxon>Embryophyta</taxon>
        <taxon>Tracheophyta</taxon>
        <taxon>Spermatophyta</taxon>
        <taxon>Magnoliopsida</taxon>
        <taxon>eudicotyledons</taxon>
        <taxon>Gunneridae</taxon>
        <taxon>Pentapetalae</taxon>
        <taxon>asterids</taxon>
        <taxon>lamiids</taxon>
        <taxon>Solanales</taxon>
        <taxon>Solanaceae</taxon>
        <taxon>Solanoideae</taxon>
        <taxon>Solaneae</taxon>
        <taxon>Solanum</taxon>
    </lineage>
</organism>
<dbReference type="EMBL" id="CP133612">
    <property type="protein sequence ID" value="WMV10163.1"/>
    <property type="molecule type" value="Genomic_DNA"/>
</dbReference>